<dbReference type="KEGG" id="span:AWL63_19565"/>
<protein>
    <submittedName>
        <fullName evidence="1">Conjugal transfer protein TraW</fullName>
    </submittedName>
</protein>
<sequence length="232" mass="24644">MGDSLVGGIRRGPIVEILAILATGSALAVAGTMALAAPTGSIASRSTIGRTWPIAEPDALAEIEAKVSTLPSDMSKAFGPREKWTALKAAPLGVASADRVRSVVPFYTLDFDITLPDGKTLYPKGFTFNPLTYVKLPQRLVVVHPRDLGWALHNARASDFILLSALGSQNGDAIDLSEKTGRPIFILEERVKQRLGLTVAPVIVEQSGTRLVLTEYGPKSRAITTAAKGATR</sequence>
<proteinExistence type="predicted"/>
<dbReference type="AlphaFoldDB" id="A0A1B3ZEG6"/>
<keyword evidence="2" id="KW-1185">Reference proteome</keyword>
<name>A0A1B3ZEG6_9SPHN</name>
<dbReference type="OrthoDB" id="9810604at2"/>
<dbReference type="STRING" id="1560345.AWL63_19565"/>
<reference evidence="1 2" key="1">
    <citation type="submission" date="2016-01" db="EMBL/GenBank/DDBJ databases">
        <title>Complete genome and mega plasmid sequence of Sphingomonas panacis DCY99 elicits systemic resistance in rice to Xanthomonas oryzae.</title>
        <authorList>
            <person name="Kim Y.J."/>
            <person name="Yang D.C."/>
            <person name="Sing P."/>
        </authorList>
    </citation>
    <scope>NUCLEOTIDE SEQUENCE [LARGE SCALE GENOMIC DNA]</scope>
    <source>
        <strain evidence="1 2">DCY99</strain>
    </source>
</reference>
<organism evidence="1 2">
    <name type="scientific">Sphingomonas panacis</name>
    <dbReference type="NCBI Taxonomy" id="1560345"/>
    <lineage>
        <taxon>Bacteria</taxon>
        <taxon>Pseudomonadati</taxon>
        <taxon>Pseudomonadota</taxon>
        <taxon>Alphaproteobacteria</taxon>
        <taxon>Sphingomonadales</taxon>
        <taxon>Sphingomonadaceae</taxon>
        <taxon>Sphingomonas</taxon>
    </lineage>
</organism>
<gene>
    <name evidence="1" type="ORF">AWL63_19565</name>
</gene>
<dbReference type="RefSeq" id="WP_069206350.1">
    <property type="nucleotide sequence ID" value="NZ_CP014168.1"/>
</dbReference>
<evidence type="ECO:0000313" key="1">
    <source>
        <dbReference type="EMBL" id="AOH85821.1"/>
    </source>
</evidence>
<evidence type="ECO:0000313" key="2">
    <source>
        <dbReference type="Proteomes" id="UP000094256"/>
    </source>
</evidence>
<dbReference type="Proteomes" id="UP000094256">
    <property type="component" value="Chromosome"/>
</dbReference>
<dbReference type="EMBL" id="CP014168">
    <property type="protein sequence ID" value="AOH85821.1"/>
    <property type="molecule type" value="Genomic_DNA"/>
</dbReference>
<accession>A0A1B3ZEG6</accession>